<keyword evidence="3" id="KW-1185">Reference proteome</keyword>
<evidence type="ECO:0000313" key="2">
    <source>
        <dbReference type="EMBL" id="KAK4503474.1"/>
    </source>
</evidence>
<feature type="compositionally biased region" description="Low complexity" evidence="1">
    <location>
        <begin position="240"/>
        <end position="249"/>
    </location>
</feature>
<protein>
    <submittedName>
        <fullName evidence="2">Uncharacterized protein</fullName>
    </submittedName>
</protein>
<feature type="region of interest" description="Disordered" evidence="1">
    <location>
        <begin position="230"/>
        <end position="280"/>
    </location>
</feature>
<sequence length="617" mass="70298">MMIEQQSPFLALPQEVRDLIYGFAFDETLSPPTQFKEFVDDKELTPETPPSAFRTLYPSTPPRPAWYALLLTCRQTAADVREYFASAGCSDDTASLTVTLTSTTATTIWTALPTASPQNLEIELLLTHPFDARLLHPYPSAKDNLALRSIFNVLKRYITRGPFLPRPTPLASPNSLETVRISVQPAWKEEDMAFFFGNPAEQFRVVVEGLKGWIAASLCDKLVNKHHFFSSRPTKTQPEPSTTKTQTHPTKTKFHHHPLNKPTVRLTPPPSKMSSSSKPTSAVYDELIATQQIKLKEAQKTIDAGFESAYATLRKYQNKMAVLKVEEAEENKKREEENKKREEENKKREEENKKREEENKKREEENKKYEEGLEAWEAKSDQKEELLDQIKEQLDQMKKELAQKEKNLEERERELAARETDVEKLENEFVVVEKGPEQDKSIGHQDKSIGHQDKSIGEQMSLEERIALGRRLEQVMHDLTKDDELDEDQDTEVQVMEDLTKDDDLDEDQETDFQPGSGPPKSRVDSVAPADPPSQKQDSPAEKAKPEPATEDPEPNFVYLTENVAGVTRVGTRDGIEELLLHGKRFKRMGTVTPTMRAKVTRLAMHKKKMGWQGRGS</sequence>
<feature type="compositionally biased region" description="Basic and acidic residues" evidence="1">
    <location>
        <begin position="434"/>
        <end position="462"/>
    </location>
</feature>
<feature type="region of interest" description="Disordered" evidence="1">
    <location>
        <begin position="478"/>
        <end position="557"/>
    </location>
</feature>
<feature type="compositionally biased region" description="Acidic residues" evidence="1">
    <location>
        <begin position="500"/>
        <end position="511"/>
    </location>
</feature>
<evidence type="ECO:0000313" key="3">
    <source>
        <dbReference type="Proteomes" id="UP001305779"/>
    </source>
</evidence>
<proteinExistence type="predicted"/>
<dbReference type="EMBL" id="JAXOVC010000003">
    <property type="protein sequence ID" value="KAK4503474.1"/>
    <property type="molecule type" value="Genomic_DNA"/>
</dbReference>
<feature type="compositionally biased region" description="Basic residues" evidence="1">
    <location>
        <begin position="250"/>
        <end position="259"/>
    </location>
</feature>
<feature type="compositionally biased region" description="Basic and acidic residues" evidence="1">
    <location>
        <begin position="539"/>
        <end position="548"/>
    </location>
</feature>
<gene>
    <name evidence="2" type="ORF">PRZ48_004389</name>
</gene>
<feature type="region of interest" description="Disordered" evidence="1">
    <location>
        <begin position="327"/>
        <end position="382"/>
    </location>
</feature>
<name>A0ABR0EQ26_ZASCE</name>
<comment type="caution">
    <text evidence="2">The sequence shown here is derived from an EMBL/GenBank/DDBJ whole genome shotgun (WGS) entry which is preliminary data.</text>
</comment>
<organism evidence="2 3">
    <name type="scientific">Zasmidium cellare</name>
    <name type="common">Wine cellar mold</name>
    <name type="synonym">Racodium cellare</name>
    <dbReference type="NCBI Taxonomy" id="395010"/>
    <lineage>
        <taxon>Eukaryota</taxon>
        <taxon>Fungi</taxon>
        <taxon>Dikarya</taxon>
        <taxon>Ascomycota</taxon>
        <taxon>Pezizomycotina</taxon>
        <taxon>Dothideomycetes</taxon>
        <taxon>Dothideomycetidae</taxon>
        <taxon>Mycosphaerellales</taxon>
        <taxon>Mycosphaerellaceae</taxon>
        <taxon>Zasmidium</taxon>
    </lineage>
</organism>
<dbReference type="Proteomes" id="UP001305779">
    <property type="component" value="Unassembled WGS sequence"/>
</dbReference>
<reference evidence="2 3" key="1">
    <citation type="journal article" date="2023" name="G3 (Bethesda)">
        <title>A chromosome-level genome assembly of Zasmidium syzygii isolated from banana leaves.</title>
        <authorList>
            <person name="van Westerhoven A.C."/>
            <person name="Mehrabi R."/>
            <person name="Talebi R."/>
            <person name="Steentjes M.B.F."/>
            <person name="Corcolon B."/>
            <person name="Chong P.A."/>
            <person name="Kema G.H.J."/>
            <person name="Seidl M.F."/>
        </authorList>
    </citation>
    <scope>NUCLEOTIDE SEQUENCE [LARGE SCALE GENOMIC DNA]</scope>
    <source>
        <strain evidence="2 3">P124</strain>
    </source>
</reference>
<feature type="region of interest" description="Disordered" evidence="1">
    <location>
        <begin position="428"/>
        <end position="462"/>
    </location>
</feature>
<evidence type="ECO:0000256" key="1">
    <source>
        <dbReference type="SAM" id="MobiDB-lite"/>
    </source>
</evidence>
<accession>A0ABR0EQ26</accession>